<dbReference type="EMBL" id="CP011125">
    <property type="protein sequence ID" value="AKF09552.1"/>
    <property type="molecule type" value="Genomic_DNA"/>
</dbReference>
<dbReference type="KEGG" id="samy:DB32_006701"/>
<dbReference type="Proteomes" id="UP000034883">
    <property type="component" value="Chromosome"/>
</dbReference>
<keyword evidence="2" id="KW-1185">Reference proteome</keyword>
<evidence type="ECO:0000313" key="1">
    <source>
        <dbReference type="EMBL" id="AKF09552.1"/>
    </source>
</evidence>
<evidence type="ECO:0000313" key="2">
    <source>
        <dbReference type="Proteomes" id="UP000034883"/>
    </source>
</evidence>
<protein>
    <submittedName>
        <fullName evidence="1">Uncharacterized protein</fullName>
    </submittedName>
</protein>
<sequence>MQPALIVVGKTVHASRPRTRRPAVSAIADVDVVVSVVVVVIVDPTCPRAHCSQASPVRYPSSHS</sequence>
<dbReference type="AlphaFoldDB" id="A0A0F6W7W6"/>
<proteinExistence type="predicted"/>
<accession>A0A0F6W7W6</accession>
<reference evidence="1 2" key="1">
    <citation type="submission" date="2015-03" db="EMBL/GenBank/DDBJ databases">
        <title>Genome assembly of Sandaracinus amylolyticus DSM 53668.</title>
        <authorList>
            <person name="Sharma G."/>
            <person name="Subramanian S."/>
        </authorList>
    </citation>
    <scope>NUCLEOTIDE SEQUENCE [LARGE SCALE GENOMIC DNA]</scope>
    <source>
        <strain evidence="1 2">DSM 53668</strain>
    </source>
</reference>
<gene>
    <name evidence="1" type="ORF">DB32_006701</name>
</gene>
<organism evidence="1 2">
    <name type="scientific">Sandaracinus amylolyticus</name>
    <dbReference type="NCBI Taxonomy" id="927083"/>
    <lineage>
        <taxon>Bacteria</taxon>
        <taxon>Pseudomonadati</taxon>
        <taxon>Myxococcota</taxon>
        <taxon>Polyangia</taxon>
        <taxon>Polyangiales</taxon>
        <taxon>Sandaracinaceae</taxon>
        <taxon>Sandaracinus</taxon>
    </lineage>
</organism>
<name>A0A0F6W7W6_9BACT</name>